<dbReference type="InterPro" id="IPR031982">
    <property type="entry name" value="PilE-like"/>
</dbReference>
<keyword evidence="1" id="KW-0812">Transmembrane</keyword>
<dbReference type="Proteomes" id="UP000539985">
    <property type="component" value="Unassembled WGS sequence"/>
</dbReference>
<feature type="transmembrane region" description="Helical" evidence="1">
    <location>
        <begin position="7"/>
        <end position="28"/>
    </location>
</feature>
<dbReference type="InterPro" id="IPR012902">
    <property type="entry name" value="N_methyl_site"/>
</dbReference>
<evidence type="ECO:0000313" key="2">
    <source>
        <dbReference type="EMBL" id="NWB97814.1"/>
    </source>
</evidence>
<dbReference type="Pfam" id="PF16732">
    <property type="entry name" value="ComP_DUS"/>
    <property type="match status" value="1"/>
</dbReference>
<dbReference type="NCBIfam" id="TIGR02532">
    <property type="entry name" value="IV_pilin_GFxxxE"/>
    <property type="match status" value="1"/>
</dbReference>
<keyword evidence="1" id="KW-0472">Membrane</keyword>
<dbReference type="Gene3D" id="3.30.700.10">
    <property type="entry name" value="Glycoprotein, Type 4 Pilin"/>
    <property type="match status" value="1"/>
</dbReference>
<proteinExistence type="predicted"/>
<evidence type="ECO:0000313" key="3">
    <source>
        <dbReference type="Proteomes" id="UP000539985"/>
    </source>
</evidence>
<gene>
    <name evidence="2" type="ORF">HX882_18090</name>
</gene>
<accession>A0A7Y7XDB5</accession>
<protein>
    <submittedName>
        <fullName evidence="2">Type IV pilin protein</fullName>
    </submittedName>
</protein>
<dbReference type="PROSITE" id="PS00409">
    <property type="entry name" value="PROKAR_NTER_METHYL"/>
    <property type="match status" value="1"/>
</dbReference>
<comment type="caution">
    <text evidence="2">The sequence shown here is derived from an EMBL/GenBank/DDBJ whole genome shotgun (WGS) entry which is preliminary data.</text>
</comment>
<dbReference type="Pfam" id="PF07963">
    <property type="entry name" value="N_methyl"/>
    <property type="match status" value="1"/>
</dbReference>
<dbReference type="SUPFAM" id="SSF54523">
    <property type="entry name" value="Pili subunits"/>
    <property type="match status" value="1"/>
</dbReference>
<name>A0A7Y7XDB5_9PSED</name>
<reference evidence="2 3" key="1">
    <citation type="submission" date="2020-04" db="EMBL/GenBank/DDBJ databases">
        <title>Molecular characterization of pseudomonads from Agaricus bisporus reveal novel blotch 2 pathogens in Western Europe.</title>
        <authorList>
            <person name="Taparia T."/>
            <person name="Krijger M."/>
            <person name="Haynes E."/>
            <person name="Elpinstone J.G."/>
            <person name="Noble R."/>
            <person name="Van Der Wolf J."/>
        </authorList>
    </citation>
    <scope>NUCLEOTIDE SEQUENCE [LARGE SCALE GENOMIC DNA]</scope>
    <source>
        <strain evidence="2 3">H7001</strain>
    </source>
</reference>
<organism evidence="2 3">
    <name type="scientific">Pseudomonas gingeri</name>
    <dbReference type="NCBI Taxonomy" id="117681"/>
    <lineage>
        <taxon>Bacteria</taxon>
        <taxon>Pseudomonadati</taxon>
        <taxon>Pseudomonadota</taxon>
        <taxon>Gammaproteobacteria</taxon>
        <taxon>Pseudomonadales</taxon>
        <taxon>Pseudomonadaceae</taxon>
        <taxon>Pseudomonas</taxon>
    </lineage>
</organism>
<dbReference type="EMBL" id="JACAQB010000008">
    <property type="protein sequence ID" value="NWB97814.1"/>
    <property type="molecule type" value="Genomic_DNA"/>
</dbReference>
<evidence type="ECO:0000256" key="1">
    <source>
        <dbReference type="SAM" id="Phobius"/>
    </source>
</evidence>
<dbReference type="InterPro" id="IPR045584">
    <property type="entry name" value="Pilin-like"/>
</dbReference>
<dbReference type="GO" id="GO:0043683">
    <property type="term" value="P:type IV pilus assembly"/>
    <property type="evidence" value="ECO:0007669"/>
    <property type="project" value="InterPro"/>
</dbReference>
<dbReference type="AlphaFoldDB" id="A0A7Y7XDB5"/>
<dbReference type="RefSeq" id="WP_177103452.1">
    <property type="nucleotide sequence ID" value="NZ_JACAQB010000008.1"/>
</dbReference>
<keyword evidence="1" id="KW-1133">Transmembrane helix</keyword>
<sequence>MRRTSSGFTLIELMIAVVVVGILAAVAYPNYLSYVKKTHRYEIAELISEQAQTLERFYTRNATYVGVTGLSAGNSYYNITSTLAATTFTLTATPSTGSMMVGDMCGNYTLDNTGARANPGSVGATTKDCWGR</sequence>